<evidence type="ECO:0000259" key="17">
    <source>
        <dbReference type="Pfam" id="PF02744"/>
    </source>
</evidence>
<dbReference type="PANTHER" id="PTHR11943">
    <property type="entry name" value="GALACTOSE-1-PHOSPHATE URIDYLYLTRANSFERASE"/>
    <property type="match status" value="1"/>
</dbReference>
<dbReference type="InterPro" id="IPR036265">
    <property type="entry name" value="HIT-like_sf"/>
</dbReference>
<evidence type="ECO:0000256" key="9">
    <source>
        <dbReference type="ARBA" id="ARBA00022833"/>
    </source>
</evidence>
<evidence type="ECO:0000256" key="3">
    <source>
        <dbReference type="ARBA" id="ARBA00010951"/>
    </source>
</evidence>
<reference evidence="18" key="1">
    <citation type="submission" date="2020-09" db="EMBL/GenBank/DDBJ databases">
        <title>A novel bacterium of genus Paenibacillus, isolated from South China Sea.</title>
        <authorList>
            <person name="Huang H."/>
            <person name="Mo K."/>
            <person name="Hu Y."/>
        </authorList>
    </citation>
    <scope>NUCLEOTIDE SEQUENCE</scope>
    <source>
        <strain evidence="18">IB182363</strain>
    </source>
</reference>
<evidence type="ECO:0000256" key="5">
    <source>
        <dbReference type="ARBA" id="ARBA00016340"/>
    </source>
</evidence>
<sequence length="327" mass="38105">MAELRYNPLLRDWIMVASNRQNRPHMPKGYCPFCPGSGKVPDEYDVHMYENDFPALSPNPPEPDPVATSLYKAEKSYGKCEVVLYSPDHTKTLPELSVPHIGKLIDLWTERFTELSKDPRHQYVMIFENRGEECGVTMPHPHGQIYAYSHMPLKLKTELASCKLHHEENGTCLFCDMNREEAAFRQRVIIENDHFLCYLPYFTDYPYGVFIVSKRHMTALPDFTPEEKTALAEILRDTTGAMDQLFDKLFPYMMVIHQRPVNGDDAESYYHFHIEFYPPLRDKDKMKWYASSEMGAWAAANPMAVEETAPNMREAYERFLRKDGRLQ</sequence>
<keyword evidence="19" id="KW-1185">Reference proteome</keyword>
<feature type="binding site" evidence="14">
    <location>
        <position position="140"/>
    </location>
    <ligand>
        <name>Zn(2+)</name>
        <dbReference type="ChEBI" id="CHEBI:29105"/>
    </ligand>
</feature>
<feature type="domain" description="Galactose-1-phosphate uridyl transferase C-terminal" evidence="17">
    <location>
        <begin position="166"/>
        <end position="280"/>
    </location>
</feature>
<dbReference type="GO" id="GO:0008270">
    <property type="term" value="F:zinc ion binding"/>
    <property type="evidence" value="ECO:0007669"/>
    <property type="project" value="InterPro"/>
</dbReference>
<dbReference type="EC" id="2.7.7.12" evidence="4 12"/>
<dbReference type="RefSeq" id="WP_190925215.1">
    <property type="nucleotide sequence ID" value="NZ_JACXJA010000005.1"/>
</dbReference>
<gene>
    <name evidence="18" type="primary">galT</name>
    <name evidence="18" type="ORF">IDH45_04845</name>
</gene>
<keyword evidence="10 15" id="KW-0299">Galactose metabolism</keyword>
<accession>A0A927GXY0</accession>
<evidence type="ECO:0000256" key="7">
    <source>
        <dbReference type="ARBA" id="ARBA00022695"/>
    </source>
</evidence>
<evidence type="ECO:0000256" key="10">
    <source>
        <dbReference type="ARBA" id="ARBA00023144"/>
    </source>
</evidence>
<feature type="active site" description="Tele-UMP-histidine intermediate" evidence="13">
    <location>
        <position position="142"/>
    </location>
</feature>
<dbReference type="AlphaFoldDB" id="A0A927GXY0"/>
<comment type="cofactor">
    <cofactor evidence="14">
        <name>Zn(2+)</name>
        <dbReference type="ChEBI" id="CHEBI:29105"/>
    </cofactor>
    <text evidence="14">Binds 1 zinc ion per subunit.</text>
</comment>
<evidence type="ECO:0000259" key="16">
    <source>
        <dbReference type="Pfam" id="PF01087"/>
    </source>
</evidence>
<evidence type="ECO:0000313" key="19">
    <source>
        <dbReference type="Proteomes" id="UP000639396"/>
    </source>
</evidence>
<dbReference type="InterPro" id="IPR001937">
    <property type="entry name" value="GalP_UDPtransf1"/>
</dbReference>
<feature type="domain" description="Galactose-1-phosphate uridyl transferase N-terminal" evidence="16">
    <location>
        <begin position="4"/>
        <end position="152"/>
    </location>
</feature>
<keyword evidence="7 15" id="KW-0548">Nucleotidyltransferase</keyword>
<evidence type="ECO:0000256" key="4">
    <source>
        <dbReference type="ARBA" id="ARBA00012384"/>
    </source>
</evidence>
<evidence type="ECO:0000256" key="14">
    <source>
        <dbReference type="PIRSR" id="PIRSR000808-3"/>
    </source>
</evidence>
<dbReference type="Pfam" id="PF01087">
    <property type="entry name" value="GalP_UDP_transf"/>
    <property type="match status" value="1"/>
</dbReference>
<dbReference type="NCBIfam" id="TIGR00209">
    <property type="entry name" value="galT_1"/>
    <property type="match status" value="1"/>
</dbReference>
<comment type="catalytic activity">
    <reaction evidence="1 15">
        <text>alpha-D-galactose 1-phosphate + UDP-alpha-D-glucose = alpha-D-glucose 1-phosphate + UDP-alpha-D-galactose</text>
        <dbReference type="Rhea" id="RHEA:13989"/>
        <dbReference type="ChEBI" id="CHEBI:58336"/>
        <dbReference type="ChEBI" id="CHEBI:58601"/>
        <dbReference type="ChEBI" id="CHEBI:58885"/>
        <dbReference type="ChEBI" id="CHEBI:66914"/>
        <dbReference type="EC" id="2.7.7.12"/>
    </reaction>
</comment>
<dbReference type="GO" id="GO:0008108">
    <property type="term" value="F:UDP-glucose:hexose-1-phosphate uridylyltransferase activity"/>
    <property type="evidence" value="ECO:0007669"/>
    <property type="project" value="UniProtKB-UniRule"/>
</dbReference>
<keyword evidence="9 14" id="KW-0862">Zinc</keyword>
<evidence type="ECO:0000256" key="1">
    <source>
        <dbReference type="ARBA" id="ARBA00001107"/>
    </source>
</evidence>
<evidence type="ECO:0000256" key="2">
    <source>
        <dbReference type="ARBA" id="ARBA00004947"/>
    </source>
</evidence>
<dbReference type="EMBL" id="JACXJA010000005">
    <property type="protein sequence ID" value="MBD2861316.1"/>
    <property type="molecule type" value="Genomic_DNA"/>
</dbReference>
<dbReference type="InterPro" id="IPR005850">
    <property type="entry name" value="GalP_Utransf_C"/>
</dbReference>
<evidence type="ECO:0000256" key="12">
    <source>
        <dbReference type="NCBIfam" id="TIGR00209"/>
    </source>
</evidence>
<dbReference type="InterPro" id="IPR005849">
    <property type="entry name" value="GalP_Utransf_N"/>
</dbReference>
<comment type="caution">
    <text evidence="18">The sequence shown here is derived from an EMBL/GenBank/DDBJ whole genome shotgun (WGS) entry which is preliminary data.</text>
</comment>
<keyword evidence="8 14" id="KW-0479">Metal-binding</keyword>
<organism evidence="18 19">
    <name type="scientific">Paenibacillus oceani</name>
    <dbReference type="NCBI Taxonomy" id="2772510"/>
    <lineage>
        <taxon>Bacteria</taxon>
        <taxon>Bacillati</taxon>
        <taxon>Bacillota</taxon>
        <taxon>Bacilli</taxon>
        <taxon>Bacillales</taxon>
        <taxon>Paenibacillaceae</taxon>
        <taxon>Paenibacillus</taxon>
    </lineage>
</organism>
<feature type="binding site" evidence="14">
    <location>
        <position position="89"/>
    </location>
    <ligand>
        <name>Zn(2+)</name>
        <dbReference type="ChEBI" id="CHEBI:29105"/>
    </ligand>
</feature>
<comment type="similarity">
    <text evidence="3 15">Belongs to the galactose-1-phosphate uridylyltransferase type 1 family.</text>
</comment>
<protein>
    <recommendedName>
        <fullName evidence="5 12">Galactose-1-phosphate uridylyltransferase</fullName>
        <ecNumber evidence="4 12">2.7.7.12</ecNumber>
    </recommendedName>
</protein>
<dbReference type="PANTHER" id="PTHR11943:SF1">
    <property type="entry name" value="GALACTOSE-1-PHOSPHATE URIDYLYLTRANSFERASE"/>
    <property type="match status" value="1"/>
</dbReference>
<evidence type="ECO:0000256" key="15">
    <source>
        <dbReference type="RuleBase" id="RU000506"/>
    </source>
</evidence>
<feature type="binding site" evidence="14">
    <location>
        <position position="34"/>
    </location>
    <ligand>
        <name>Zn(2+)</name>
        <dbReference type="ChEBI" id="CHEBI:29105"/>
    </ligand>
</feature>
<dbReference type="InterPro" id="IPR019779">
    <property type="entry name" value="GalP_UDPtransf1_His-AS"/>
</dbReference>
<keyword evidence="11 15" id="KW-0119">Carbohydrate metabolism</keyword>
<dbReference type="PIRSF" id="PIRSF000808">
    <property type="entry name" value="GalT"/>
    <property type="match status" value="1"/>
</dbReference>
<keyword evidence="6 15" id="KW-0808">Transferase</keyword>
<dbReference type="GO" id="GO:0033499">
    <property type="term" value="P:galactose catabolic process via UDP-galactose, Leloir pathway"/>
    <property type="evidence" value="ECO:0007669"/>
    <property type="project" value="TreeGrafter"/>
</dbReference>
<proteinExistence type="inferred from homology"/>
<dbReference type="GO" id="GO:0005737">
    <property type="term" value="C:cytoplasm"/>
    <property type="evidence" value="ECO:0007669"/>
    <property type="project" value="TreeGrafter"/>
</dbReference>
<feature type="binding site" evidence="14">
    <location>
        <position position="31"/>
    </location>
    <ligand>
        <name>Zn(2+)</name>
        <dbReference type="ChEBI" id="CHEBI:29105"/>
    </ligand>
</feature>
<evidence type="ECO:0000256" key="8">
    <source>
        <dbReference type="ARBA" id="ARBA00022723"/>
    </source>
</evidence>
<name>A0A927GXY0_9BACL</name>
<dbReference type="Proteomes" id="UP000639396">
    <property type="component" value="Unassembled WGS sequence"/>
</dbReference>
<evidence type="ECO:0000256" key="6">
    <source>
        <dbReference type="ARBA" id="ARBA00022679"/>
    </source>
</evidence>
<comment type="pathway">
    <text evidence="2 15">Carbohydrate metabolism; galactose metabolism.</text>
</comment>
<evidence type="ECO:0000256" key="11">
    <source>
        <dbReference type="ARBA" id="ARBA00023277"/>
    </source>
</evidence>
<dbReference type="PROSITE" id="PS00117">
    <property type="entry name" value="GAL_P_UDP_TRANSF_I"/>
    <property type="match status" value="1"/>
</dbReference>
<dbReference type="SUPFAM" id="SSF54197">
    <property type="entry name" value="HIT-like"/>
    <property type="match status" value="2"/>
</dbReference>
<evidence type="ECO:0000313" key="18">
    <source>
        <dbReference type="EMBL" id="MBD2861316.1"/>
    </source>
</evidence>
<dbReference type="Gene3D" id="3.30.428.10">
    <property type="entry name" value="HIT-like"/>
    <property type="match status" value="2"/>
</dbReference>
<evidence type="ECO:0000256" key="13">
    <source>
        <dbReference type="PIRSR" id="PIRSR000808-1"/>
    </source>
</evidence>
<dbReference type="Pfam" id="PF02744">
    <property type="entry name" value="GalP_UDP_tr_C"/>
    <property type="match status" value="1"/>
</dbReference>